<dbReference type="Proteomes" id="UP000422572">
    <property type="component" value="Chromosome"/>
</dbReference>
<accession>A0A6I6F4E3</accession>
<dbReference type="InterPro" id="IPR005031">
    <property type="entry name" value="COQ10_START"/>
</dbReference>
<feature type="compositionally biased region" description="Basic and acidic residues" evidence="1">
    <location>
        <begin position="273"/>
        <end position="287"/>
    </location>
</feature>
<feature type="domain" description="Coenzyme Q-binding protein COQ10 START" evidence="2">
    <location>
        <begin position="138"/>
        <end position="256"/>
    </location>
</feature>
<sequence>MTDGNDGNGAKGAKGAKGTDAAAGPGDRLKDELRAYLEARADRAVTGLGERLGEATKQLGDPGNSLGNVLGTLSKGGEALSKGKSPGGAAASMALSHVAGGVKDKVSGLVGKITGKGGKSGKGETRGKSVVIIEDIDVGVPVRQAYDQWTQFQEFGRFAKGVVNVEQSDEVTSNWQAKVAKSNRSWQAKTLEQIPDERIVWSSEGAKGTTKGAVTFHPLGDNLTKVLLVLEYFPKGLFEKTGNIWRAQGRRARLDLKLFRKFVTMQGEPAEGWRGEIRDGEVVRDHDEAVEEEERDKERDEDEDENGEYEDDDREYEDEADEDEDEEYEDGDEEDEDRGRASGRGRRDPYRDDDEAYERELEEDGEDDWEDDDETRDDDDWDDAEDEGTYEEERPRRRAGTRR</sequence>
<dbReference type="AlphaFoldDB" id="A0A6I6F4E3"/>
<dbReference type="CDD" id="cd07817">
    <property type="entry name" value="SRPBCC_8"/>
    <property type="match status" value="1"/>
</dbReference>
<dbReference type="Gene3D" id="3.30.530.20">
    <property type="match status" value="1"/>
</dbReference>
<name>A0A6I6F4E3_9ACTN</name>
<feature type="compositionally biased region" description="Gly residues" evidence="1">
    <location>
        <begin position="1"/>
        <end position="12"/>
    </location>
</feature>
<dbReference type="OrthoDB" id="3695445at2"/>
<feature type="compositionally biased region" description="Acidic residues" evidence="1">
    <location>
        <begin position="288"/>
        <end position="336"/>
    </location>
</feature>
<reference evidence="3 4" key="1">
    <citation type="submission" date="2018-12" db="EMBL/GenBank/DDBJ databases">
        <title>Complete genome sequence of Streptomyces ficellus NRRL8067, the producer of ficellomycin, feldamycin and nojirimycin.</title>
        <authorList>
            <person name="Zhang H."/>
            <person name="Yue R."/>
            <person name="Liu Y."/>
            <person name="Li M."/>
            <person name="Mu H."/>
            <person name="Zhang J."/>
        </authorList>
    </citation>
    <scope>NUCLEOTIDE SEQUENCE [LARGE SCALE GENOMIC DNA]</scope>
    <source>
        <strain evidence="3 4">NRRL 8067</strain>
    </source>
</reference>
<dbReference type="Pfam" id="PF03364">
    <property type="entry name" value="Polyketide_cyc"/>
    <property type="match status" value="1"/>
</dbReference>
<evidence type="ECO:0000313" key="4">
    <source>
        <dbReference type="Proteomes" id="UP000422572"/>
    </source>
</evidence>
<organism evidence="3 4">
    <name type="scientific">Streptomyces ficellus</name>
    <dbReference type="NCBI Taxonomy" id="1977088"/>
    <lineage>
        <taxon>Bacteria</taxon>
        <taxon>Bacillati</taxon>
        <taxon>Actinomycetota</taxon>
        <taxon>Actinomycetes</taxon>
        <taxon>Kitasatosporales</taxon>
        <taxon>Streptomycetaceae</taxon>
        <taxon>Streptomyces</taxon>
    </lineage>
</organism>
<dbReference type="RefSeq" id="WP_156691549.1">
    <property type="nucleotide sequence ID" value="NZ_CP034279.1"/>
</dbReference>
<dbReference type="InterPro" id="IPR023393">
    <property type="entry name" value="START-like_dom_sf"/>
</dbReference>
<protein>
    <submittedName>
        <fullName evidence="3">SRPBCC family protein</fullName>
    </submittedName>
</protein>
<evidence type="ECO:0000313" key="3">
    <source>
        <dbReference type="EMBL" id="QGV77731.1"/>
    </source>
</evidence>
<keyword evidence="4" id="KW-1185">Reference proteome</keyword>
<dbReference type="SUPFAM" id="SSF55961">
    <property type="entry name" value="Bet v1-like"/>
    <property type="match status" value="1"/>
</dbReference>
<evidence type="ECO:0000259" key="2">
    <source>
        <dbReference type="Pfam" id="PF03364"/>
    </source>
</evidence>
<evidence type="ECO:0000256" key="1">
    <source>
        <dbReference type="SAM" id="MobiDB-lite"/>
    </source>
</evidence>
<feature type="compositionally biased region" description="Acidic residues" evidence="1">
    <location>
        <begin position="351"/>
        <end position="390"/>
    </location>
</feature>
<dbReference type="EMBL" id="CP034279">
    <property type="protein sequence ID" value="QGV77731.1"/>
    <property type="molecule type" value="Genomic_DNA"/>
</dbReference>
<feature type="region of interest" description="Disordered" evidence="1">
    <location>
        <begin position="273"/>
        <end position="403"/>
    </location>
</feature>
<proteinExistence type="predicted"/>
<feature type="region of interest" description="Disordered" evidence="1">
    <location>
        <begin position="1"/>
        <end position="27"/>
    </location>
</feature>
<dbReference type="PANTHER" id="PTHR33824">
    <property type="entry name" value="POLYKETIDE CYCLASE/DEHYDRASE AND LIPID TRANSPORT SUPERFAMILY PROTEIN"/>
    <property type="match status" value="1"/>
</dbReference>
<dbReference type="PANTHER" id="PTHR33824:SF7">
    <property type="entry name" value="POLYKETIDE CYCLASE_DEHYDRASE AND LIPID TRANSPORT SUPERFAMILY PROTEIN"/>
    <property type="match status" value="1"/>
</dbReference>
<feature type="compositionally biased region" description="Low complexity" evidence="1">
    <location>
        <begin position="13"/>
        <end position="24"/>
    </location>
</feature>
<feature type="compositionally biased region" description="Basic and acidic residues" evidence="1">
    <location>
        <begin position="337"/>
        <end position="350"/>
    </location>
</feature>
<dbReference type="KEGG" id="sfic:EIZ62_05320"/>
<dbReference type="InterPro" id="IPR047137">
    <property type="entry name" value="ORF3"/>
</dbReference>
<gene>
    <name evidence="3" type="ORF">EIZ62_05320</name>
</gene>